<evidence type="ECO:0000256" key="1">
    <source>
        <dbReference type="ARBA" id="ARBA00004123"/>
    </source>
</evidence>
<dbReference type="InterPro" id="IPR059164">
    <property type="entry name" value="HAT_PRP39_C"/>
</dbReference>
<evidence type="ECO:0000256" key="3">
    <source>
        <dbReference type="ARBA" id="ARBA00022737"/>
    </source>
</evidence>
<dbReference type="Pfam" id="PF23241">
    <property type="entry name" value="HAT_PRP39_C"/>
    <property type="match status" value="1"/>
</dbReference>
<dbReference type="Pfam" id="PF23240">
    <property type="entry name" value="HAT_PRP39_N"/>
    <property type="match status" value="1"/>
</dbReference>
<dbReference type="Gene3D" id="1.25.40.10">
    <property type="entry name" value="Tetratricopeptide repeat domain"/>
    <property type="match status" value="2"/>
</dbReference>
<keyword evidence="5" id="KW-0539">Nucleus</keyword>
<dbReference type="GO" id="GO:0000243">
    <property type="term" value="C:commitment complex"/>
    <property type="evidence" value="ECO:0007669"/>
    <property type="project" value="TreeGrafter"/>
</dbReference>
<reference evidence="8 9" key="1">
    <citation type="submission" date="2024-05" db="EMBL/GenBank/DDBJ databases">
        <title>Haplotype-resolved chromosome-level genome assembly of Huyou (Citrus changshanensis).</title>
        <authorList>
            <person name="Miao C."/>
            <person name="Chen W."/>
            <person name="Wu Y."/>
            <person name="Wang L."/>
            <person name="Zhao S."/>
            <person name="Grierson D."/>
            <person name="Xu C."/>
            <person name="Chen K."/>
        </authorList>
    </citation>
    <scope>NUCLEOTIDE SEQUENCE [LARGE SCALE GENOMIC DNA]</scope>
    <source>
        <strain evidence="8">01-14</strain>
        <tissue evidence="8">Leaf</tissue>
    </source>
</reference>
<comment type="subcellular location">
    <subcellularLocation>
        <location evidence="1">Nucleus</location>
    </subcellularLocation>
</comment>
<comment type="similarity">
    <text evidence="6">Belongs to the PRP39 family.</text>
</comment>
<dbReference type="EMBL" id="JBCGBO010000005">
    <property type="protein sequence ID" value="KAK9201439.1"/>
    <property type="molecule type" value="Genomic_DNA"/>
</dbReference>
<dbReference type="Proteomes" id="UP001428341">
    <property type="component" value="Unassembled WGS sequence"/>
</dbReference>
<dbReference type="InterPro" id="IPR011990">
    <property type="entry name" value="TPR-like_helical_dom_sf"/>
</dbReference>
<proteinExistence type="inferred from homology"/>
<evidence type="ECO:0000313" key="9">
    <source>
        <dbReference type="Proteomes" id="UP001428341"/>
    </source>
</evidence>
<evidence type="ECO:0000256" key="5">
    <source>
        <dbReference type="ARBA" id="ARBA00023242"/>
    </source>
</evidence>
<dbReference type="PANTHER" id="PTHR17204">
    <property type="entry name" value="PRE-MRNA PROCESSING PROTEIN PRP39-RELATED"/>
    <property type="match status" value="1"/>
</dbReference>
<dbReference type="GO" id="GO:0005685">
    <property type="term" value="C:U1 snRNP"/>
    <property type="evidence" value="ECO:0007669"/>
    <property type="project" value="TreeGrafter"/>
</dbReference>
<keyword evidence="4" id="KW-0508">mRNA splicing</keyword>
<dbReference type="AlphaFoldDB" id="A0AAP0QNS2"/>
<keyword evidence="7" id="KW-0175">Coiled coil</keyword>
<comment type="caution">
    <text evidence="8">The sequence shown here is derived from an EMBL/GenBank/DDBJ whole genome shotgun (WGS) entry which is preliminary data.</text>
</comment>
<protein>
    <recommendedName>
        <fullName evidence="10">Pre-mRNA-processing factor 39</fullName>
    </recommendedName>
</protein>
<sequence length="829" mass="91323">MGDSETLVAETSAVMSYNSAGYTNAAYADAGTNAVPDASAFASGTTGGYAAPGQSADAAYSVPGVADGNAYNMDPNAVMQQAPGVGAPGSGDNVATSENEAMGSSQAAGYNSMNGNVVNEAGNATSTENGTSLGIESGAAAGQELVDGSVPAMSGEEDRLWNIVKANSSDFSAWTALLEETEKLAQDNIVKIRRVYDAFLAEFPLCYGYWKKYADHEARVGSMDKVVEVYERAVQGVTYSVDIWLHYCIFAINTYGDPETIRRLFERGLAYVGTDYLSFPLWDKYIEYEYMQQEWSRVAMIYTRILENPIQQLDRYFSSFKEFAASRPLSELRTAEEVDAAAVAVAAAPSETGAEVKVNEEEVQPDAAEQTSKPVSAGLTEAEELEKYIAIREEMYKKAKEFDSKIIGFETAIRRPYFHVKPLSVAELENWHNYLDFIERDGDFNKVVKLYERCLIACANYPEYWIRYVLCMEASGSMDLAHNALARATHVFVKRLPEIHLFAARFKEQNGDIDGARAAYQLVHTETSPGLLEAIIKHANMERRLGNLEDAFSLYEQAIAIEKGKEHSQTLPMLYAQYSRFLHLVSRNAEKARQILVDSLDHVQLSKPLLEALIHFESIQSSPKQIDFLEQLVDKFLMSNSDSPSTANAAEREELSCVFLEFLGLFGDAQLIKKAEDRHARLFLPHRSTSELRKRHAEDFLASERAKMAKSYSGAPSPAQSLMGAYPSSQNPWAAGYGVQPQTWPPATQAQAQQWNQQAAYGAYSAYGSSYPTPQTSVPQNAAYGAYPPAYPAQQTFPQQGYSQPTAAATVTPAQQPASVAQTYYGSYY</sequence>
<feature type="coiled-coil region" evidence="7">
    <location>
        <begin position="531"/>
        <end position="558"/>
    </location>
</feature>
<dbReference type="FunFam" id="1.25.40.10:FF:000064">
    <property type="entry name" value="Putative pre-mrna-processing factor 39"/>
    <property type="match status" value="1"/>
</dbReference>
<dbReference type="FunFam" id="1.25.40.10:FF:000159">
    <property type="entry name" value="Tetratricopeptide repeat (TPR)-like superfamily protein"/>
    <property type="match status" value="1"/>
</dbReference>
<dbReference type="GO" id="GO:0030627">
    <property type="term" value="F:pre-mRNA 5'-splice site binding"/>
    <property type="evidence" value="ECO:0007669"/>
    <property type="project" value="TreeGrafter"/>
</dbReference>
<organism evidence="8 9">
    <name type="scientific">Citrus x changshan-huyou</name>
    <dbReference type="NCBI Taxonomy" id="2935761"/>
    <lineage>
        <taxon>Eukaryota</taxon>
        <taxon>Viridiplantae</taxon>
        <taxon>Streptophyta</taxon>
        <taxon>Embryophyta</taxon>
        <taxon>Tracheophyta</taxon>
        <taxon>Spermatophyta</taxon>
        <taxon>Magnoliopsida</taxon>
        <taxon>eudicotyledons</taxon>
        <taxon>Gunneridae</taxon>
        <taxon>Pentapetalae</taxon>
        <taxon>rosids</taxon>
        <taxon>malvids</taxon>
        <taxon>Sapindales</taxon>
        <taxon>Rutaceae</taxon>
        <taxon>Aurantioideae</taxon>
        <taxon>Citrus</taxon>
    </lineage>
</organism>
<evidence type="ECO:0000256" key="7">
    <source>
        <dbReference type="SAM" id="Coils"/>
    </source>
</evidence>
<keyword evidence="3" id="KW-0677">Repeat</keyword>
<dbReference type="SMART" id="SM00386">
    <property type="entry name" value="HAT"/>
    <property type="match status" value="8"/>
</dbReference>
<dbReference type="InterPro" id="IPR003107">
    <property type="entry name" value="HAT"/>
</dbReference>
<evidence type="ECO:0000313" key="8">
    <source>
        <dbReference type="EMBL" id="KAK9201439.1"/>
    </source>
</evidence>
<evidence type="ECO:0000256" key="2">
    <source>
        <dbReference type="ARBA" id="ARBA00022664"/>
    </source>
</evidence>
<dbReference type="SUPFAM" id="SSF48452">
    <property type="entry name" value="TPR-like"/>
    <property type="match status" value="2"/>
</dbReference>
<evidence type="ECO:0008006" key="10">
    <source>
        <dbReference type="Google" id="ProtNLM"/>
    </source>
</evidence>
<keyword evidence="9" id="KW-1185">Reference proteome</keyword>
<evidence type="ECO:0000256" key="4">
    <source>
        <dbReference type="ARBA" id="ARBA00023187"/>
    </source>
</evidence>
<name>A0AAP0QNS2_9ROSI</name>
<evidence type="ECO:0000256" key="6">
    <source>
        <dbReference type="ARBA" id="ARBA00038019"/>
    </source>
</evidence>
<dbReference type="GO" id="GO:0000395">
    <property type="term" value="P:mRNA 5'-splice site recognition"/>
    <property type="evidence" value="ECO:0007669"/>
    <property type="project" value="TreeGrafter"/>
</dbReference>
<dbReference type="GO" id="GO:0071004">
    <property type="term" value="C:U2-type prespliceosome"/>
    <property type="evidence" value="ECO:0007669"/>
    <property type="project" value="TreeGrafter"/>
</dbReference>
<keyword evidence="2" id="KW-0507">mRNA processing</keyword>
<gene>
    <name evidence="8" type="ORF">WN944_016641</name>
</gene>
<dbReference type="PANTHER" id="PTHR17204:SF5">
    <property type="entry name" value="PRE-MRNA-PROCESSING FACTOR 39"/>
    <property type="match status" value="1"/>
</dbReference>
<accession>A0AAP0QNS2</accession>